<dbReference type="SMART" id="SM00460">
    <property type="entry name" value="TGc"/>
    <property type="match status" value="1"/>
</dbReference>
<feature type="non-terminal residue" evidence="2">
    <location>
        <position position="1"/>
    </location>
</feature>
<dbReference type="InterPro" id="IPR013783">
    <property type="entry name" value="Ig-like_fold"/>
</dbReference>
<dbReference type="PANTHER" id="PTHR11590">
    <property type="entry name" value="PROTEIN-GLUTAMINE GAMMA-GLUTAMYLTRANSFERASE"/>
    <property type="match status" value="1"/>
</dbReference>
<dbReference type="InterPro" id="IPR038765">
    <property type="entry name" value="Papain-like_cys_pep_sf"/>
</dbReference>
<dbReference type="Pfam" id="PF01841">
    <property type="entry name" value="Transglut_core"/>
    <property type="match status" value="1"/>
</dbReference>
<dbReference type="GO" id="GO:0003810">
    <property type="term" value="F:protein-glutamine gamma-glutamyltransferase activity"/>
    <property type="evidence" value="ECO:0007669"/>
    <property type="project" value="InterPro"/>
</dbReference>
<evidence type="ECO:0000313" key="3">
    <source>
        <dbReference type="Proteomes" id="UP000285301"/>
    </source>
</evidence>
<dbReference type="SUPFAM" id="SSF54001">
    <property type="entry name" value="Cysteine proteinases"/>
    <property type="match status" value="1"/>
</dbReference>
<keyword evidence="3" id="KW-1185">Reference proteome</keyword>
<dbReference type="InterPro" id="IPR036238">
    <property type="entry name" value="Transglutaminase_C_sf"/>
</dbReference>
<dbReference type="PANTHER" id="PTHR11590:SF40">
    <property type="entry name" value="HEMOCYTE PROTEIN-GLUTAMINE GAMMA-GLUTAMYLTRANSFERASE-LIKE PROTEIN"/>
    <property type="match status" value="1"/>
</dbReference>
<dbReference type="Gene3D" id="2.60.40.10">
    <property type="entry name" value="Immunoglobulins"/>
    <property type="match status" value="2"/>
</dbReference>
<comment type="caution">
    <text evidence="2">The sequence shown here is derived from an EMBL/GenBank/DDBJ whole genome shotgun (WGS) entry which is preliminary data.</text>
</comment>
<dbReference type="Proteomes" id="UP000285301">
    <property type="component" value="Unassembled WGS sequence"/>
</dbReference>
<sequence>DGVYMENSNFLNDYILNEEGRILSGTYLKKSFIPWHYSQFKPSLIPAMKLFLSWLPLTPEQRADPVLMAREVTSMVNNNGQDNGVLVGRWDGKYESIRASNGQIIKANNPNYWDGSAEILERFYRNPYYPVLYGQCWVFSGLSTTIFRFLGIPSRTVTNYESGHEDRPFDLYLTQYLHRRDIKQELQWNFHVWNEIWMRRPDLGTNQYDGWQATDATPQVLINKIHNVGPVPVKAILNADLNLKKYWEDAIFVYGEVNADIKYYDSKRYNSIIDSVKLPIFVEYNVTVDVYSEYYHGQIAHYLLTYPLETKIPPFTKKAIKLQVKPEEYLEKLVPFNIIKSKVFVKNLNSKKFVLEEMPFTFDIPELKLTVALSSKTKSHTKIIVTAKFKNPLKISLTNCKIKIEGTRTDSKTYPIKDFHPLMTKRIQIPISYENDLNREVITVSLLTKQLDKVTSKIILPTTTHVDG</sequence>
<name>A0A443RFF1_9ACAR</name>
<gene>
    <name evidence="2" type="ORF">B4U79_04853</name>
</gene>
<proteinExistence type="predicted"/>
<dbReference type="AlphaFoldDB" id="A0A443RFF1"/>
<organism evidence="2 3">
    <name type="scientific">Dinothrombium tinctorium</name>
    <dbReference type="NCBI Taxonomy" id="1965070"/>
    <lineage>
        <taxon>Eukaryota</taxon>
        <taxon>Metazoa</taxon>
        <taxon>Ecdysozoa</taxon>
        <taxon>Arthropoda</taxon>
        <taxon>Chelicerata</taxon>
        <taxon>Arachnida</taxon>
        <taxon>Acari</taxon>
        <taxon>Acariformes</taxon>
        <taxon>Trombidiformes</taxon>
        <taxon>Prostigmata</taxon>
        <taxon>Anystina</taxon>
        <taxon>Parasitengona</taxon>
        <taxon>Trombidioidea</taxon>
        <taxon>Trombidiidae</taxon>
        <taxon>Dinothrombium</taxon>
    </lineage>
</organism>
<evidence type="ECO:0000259" key="1">
    <source>
        <dbReference type="SMART" id="SM00460"/>
    </source>
</evidence>
<keyword evidence="2" id="KW-0808">Transferase</keyword>
<feature type="domain" description="Transglutaminase-like" evidence="1">
    <location>
        <begin position="128"/>
        <end position="218"/>
    </location>
</feature>
<dbReference type="Gene3D" id="3.90.260.10">
    <property type="entry name" value="Transglutaminase-like"/>
    <property type="match status" value="1"/>
</dbReference>
<dbReference type="EMBL" id="NCKU01000836">
    <property type="protein sequence ID" value="RWS13967.1"/>
    <property type="molecule type" value="Genomic_DNA"/>
</dbReference>
<dbReference type="InterPro" id="IPR050779">
    <property type="entry name" value="Transglutaminase"/>
</dbReference>
<dbReference type="InterPro" id="IPR002931">
    <property type="entry name" value="Transglutaminase-like"/>
</dbReference>
<reference evidence="2 3" key="1">
    <citation type="journal article" date="2018" name="Gigascience">
        <title>Genomes of trombidid mites reveal novel predicted allergens and laterally-transferred genes associated with secondary metabolism.</title>
        <authorList>
            <person name="Dong X."/>
            <person name="Chaisiri K."/>
            <person name="Xia D."/>
            <person name="Armstrong S.D."/>
            <person name="Fang Y."/>
            <person name="Donnelly M.J."/>
            <person name="Kadowaki T."/>
            <person name="McGarry J.W."/>
            <person name="Darby A.C."/>
            <person name="Makepeace B.L."/>
        </authorList>
    </citation>
    <scope>NUCLEOTIDE SEQUENCE [LARGE SCALE GENOMIC DNA]</scope>
    <source>
        <strain evidence="2">UoL-WK</strain>
    </source>
</reference>
<evidence type="ECO:0000313" key="2">
    <source>
        <dbReference type="EMBL" id="RWS13967.1"/>
    </source>
</evidence>
<dbReference type="InterPro" id="IPR036985">
    <property type="entry name" value="Transglutaminase-like_sf"/>
</dbReference>
<accession>A0A443RFF1</accession>
<dbReference type="OrthoDB" id="437511at2759"/>
<protein>
    <submittedName>
        <fullName evidence="2">Hemocyte protein-glutamine gamma-glutamyltransferase-like protein</fullName>
    </submittedName>
</protein>
<dbReference type="SUPFAM" id="SSF49309">
    <property type="entry name" value="Transglutaminase, two C-terminal domains"/>
    <property type="match status" value="2"/>
</dbReference>